<dbReference type="InterPro" id="IPR001135">
    <property type="entry name" value="NADH_Q_OxRdtase_suD"/>
</dbReference>
<keyword evidence="2" id="KW-0479">Metal-binding</keyword>
<dbReference type="AlphaFoldDB" id="A0A0S7Y5Q4"/>
<dbReference type="GO" id="GO:0051287">
    <property type="term" value="F:NAD binding"/>
    <property type="evidence" value="ECO:0007669"/>
    <property type="project" value="InterPro"/>
</dbReference>
<dbReference type="GO" id="GO:0008901">
    <property type="term" value="F:ferredoxin hydrogenase activity"/>
    <property type="evidence" value="ECO:0007669"/>
    <property type="project" value="InterPro"/>
</dbReference>
<protein>
    <submittedName>
        <fullName evidence="4">NADH:ubiquinone oxidoreductase</fullName>
    </submittedName>
</protein>
<keyword evidence="2" id="KW-0533">Nickel</keyword>
<evidence type="ECO:0000256" key="1">
    <source>
        <dbReference type="ARBA" id="ARBA00023002"/>
    </source>
</evidence>
<gene>
    <name evidence="4" type="ORF">AMJ44_02560</name>
</gene>
<keyword evidence="1" id="KW-0560">Oxidoreductase</keyword>
<proteinExistence type="predicted"/>
<dbReference type="GO" id="GO:0016651">
    <property type="term" value="F:oxidoreductase activity, acting on NAD(P)H"/>
    <property type="evidence" value="ECO:0007669"/>
    <property type="project" value="InterPro"/>
</dbReference>
<dbReference type="EMBL" id="LIZX01000015">
    <property type="protein sequence ID" value="KPJ69723.1"/>
    <property type="molecule type" value="Genomic_DNA"/>
</dbReference>
<dbReference type="GO" id="GO:0048038">
    <property type="term" value="F:quinone binding"/>
    <property type="evidence" value="ECO:0007669"/>
    <property type="project" value="InterPro"/>
</dbReference>
<feature type="binding site" evidence="2">
    <location>
        <position position="354"/>
    </location>
    <ligand>
        <name>Ni(2+)</name>
        <dbReference type="ChEBI" id="CHEBI:49786"/>
    </ligand>
</feature>
<feature type="binding site" evidence="2">
    <location>
        <position position="68"/>
    </location>
    <ligand>
        <name>Fe cation</name>
        <dbReference type="ChEBI" id="CHEBI:24875"/>
    </ligand>
</feature>
<dbReference type="SUPFAM" id="SSF56762">
    <property type="entry name" value="HydB/Nqo4-like"/>
    <property type="match status" value="1"/>
</dbReference>
<comment type="cofactor">
    <cofactor evidence="2">
        <name>Ni(2+)</name>
        <dbReference type="ChEBI" id="CHEBI:49786"/>
    </cofactor>
</comment>
<accession>A0A0S7Y5Q4</accession>
<dbReference type="InterPro" id="IPR001501">
    <property type="entry name" value="Ni-dep_hyd_lsu"/>
</dbReference>
<dbReference type="InterPro" id="IPR018194">
    <property type="entry name" value="Ni-dep_hyd_lsu_Ni_BS"/>
</dbReference>
<feature type="binding site" evidence="2">
    <location>
        <position position="68"/>
    </location>
    <ligand>
        <name>Ni(2+)</name>
        <dbReference type="ChEBI" id="CHEBI:49786"/>
    </ligand>
</feature>
<name>A0A0S7Y5Q4_UNCSA</name>
<dbReference type="Pfam" id="PF00346">
    <property type="entry name" value="Complex1_49kDa"/>
    <property type="match status" value="2"/>
</dbReference>
<dbReference type="InterPro" id="IPR052197">
    <property type="entry name" value="ComplexI_49kDa-like"/>
</dbReference>
<feature type="binding site" evidence="2">
    <location>
        <position position="46"/>
    </location>
    <ligand>
        <name>Mg(2+)</name>
        <dbReference type="ChEBI" id="CHEBI:18420"/>
    </ligand>
</feature>
<dbReference type="PROSITE" id="PS00507">
    <property type="entry name" value="NI_HGENASE_L_1"/>
    <property type="match status" value="1"/>
</dbReference>
<evidence type="ECO:0000256" key="2">
    <source>
        <dbReference type="PIRSR" id="PIRSR601501-1"/>
    </source>
</evidence>
<evidence type="ECO:0000313" key="4">
    <source>
        <dbReference type="EMBL" id="KPJ69723.1"/>
    </source>
</evidence>
<feature type="domain" description="NADH-quinone oxidoreductase subunit D" evidence="3">
    <location>
        <begin position="119"/>
        <end position="288"/>
    </location>
</feature>
<organism evidence="4 5">
    <name type="scientific">candidate division WOR-1 bacterium DG_54_3</name>
    <dbReference type="NCBI Taxonomy" id="1703775"/>
    <lineage>
        <taxon>Bacteria</taxon>
        <taxon>Bacillati</taxon>
        <taxon>Saganbacteria</taxon>
    </lineage>
</organism>
<feature type="binding site" evidence="2">
    <location>
        <position position="321"/>
    </location>
    <ligand>
        <name>Mg(2+)</name>
        <dbReference type="ChEBI" id="CHEBI:18420"/>
    </ligand>
</feature>
<dbReference type="GO" id="GO:0016151">
    <property type="term" value="F:nickel cation binding"/>
    <property type="evidence" value="ECO:0007669"/>
    <property type="project" value="InterPro"/>
</dbReference>
<feature type="binding site" evidence="2">
    <location>
        <position position="357"/>
    </location>
    <ligand>
        <name>Fe cation</name>
        <dbReference type="ChEBI" id="CHEBI:24875"/>
    </ligand>
</feature>
<dbReference type="Proteomes" id="UP000051861">
    <property type="component" value="Unassembled WGS sequence"/>
</dbReference>
<reference evidence="4 5" key="1">
    <citation type="journal article" date="2015" name="Microbiome">
        <title>Genomic resolution of linkages in carbon, nitrogen, and sulfur cycling among widespread estuary sediment bacteria.</title>
        <authorList>
            <person name="Baker B.J."/>
            <person name="Lazar C.S."/>
            <person name="Teske A.P."/>
            <person name="Dick G.J."/>
        </authorList>
    </citation>
    <scope>NUCLEOTIDE SEQUENCE [LARGE SCALE GENOMIC DNA]</scope>
    <source>
        <strain evidence="4">DG_54_3</strain>
    </source>
</reference>
<dbReference type="Pfam" id="PF00374">
    <property type="entry name" value="NiFeSe_Hases"/>
    <property type="match status" value="1"/>
</dbReference>
<evidence type="ECO:0000313" key="5">
    <source>
        <dbReference type="Proteomes" id="UP000051861"/>
    </source>
</evidence>
<dbReference type="Gene3D" id="1.10.645.10">
    <property type="entry name" value="Cytochrome-c3 Hydrogenase, chain B"/>
    <property type="match status" value="1"/>
</dbReference>
<dbReference type="PANTHER" id="PTHR43485:SF1">
    <property type="entry name" value="FORMATE HYDROGENLYASE SUBUNIT 5-RELATED"/>
    <property type="match status" value="1"/>
</dbReference>
<feature type="binding site" evidence="2">
    <location>
        <position position="65"/>
    </location>
    <ligand>
        <name>Ni(2+)</name>
        <dbReference type="ChEBI" id="CHEBI:49786"/>
    </ligand>
</feature>
<evidence type="ECO:0000259" key="3">
    <source>
        <dbReference type="Pfam" id="PF00346"/>
    </source>
</evidence>
<feature type="domain" description="NADH-quinone oxidoreductase subunit D" evidence="3">
    <location>
        <begin position="290"/>
        <end position="360"/>
    </location>
</feature>
<comment type="cofactor">
    <cofactor evidence="2">
        <name>Fe cation</name>
        <dbReference type="ChEBI" id="CHEBI:24875"/>
    </cofactor>
</comment>
<sequence length="395" mass="44558">MAKECMIPIGPFHPLLEEPEFFKFYVEGEKVVDADLRVGWNHRGIEKLAESKTYEQDVFLVERICGICSTSHPFAFVQAAEDVSGIEVPERAKYIRTIIGELERIHSHLLWMGLAGHFIGYNTVFMWAWKYREPVLDLFEIISGNRNHYAMFKVGGVRRDIREEDIPGLLKAIADVEKFCSMLVKAVMDDPVIQARTKGIGILKKQDAVDYCVVGPTARPSGVAIDVRKDHPYAAYDKVPWDMIVMEEGDVFAKVAVRLLENIESVKIIRGCLKKMPKGPIDAEVREIGVGEGIGIHEAPRGEVFHYVRSNGSNYPERHKIRAPSYMNVPSFKKTVIGESIADAALITASIDPCYCCTERMAVVDPASDKIIVSSEELIRLSQEKTEEIRARFRK</sequence>
<keyword evidence="2" id="KW-0408">Iron</keyword>
<keyword evidence="2" id="KW-0460">Magnesium</keyword>
<dbReference type="PANTHER" id="PTHR43485">
    <property type="entry name" value="HYDROGENASE-4 COMPONENT G"/>
    <property type="match status" value="1"/>
</dbReference>
<comment type="caution">
    <text evidence="4">The sequence shown here is derived from an EMBL/GenBank/DDBJ whole genome shotgun (WGS) entry which is preliminary data.</text>
</comment>
<dbReference type="InterPro" id="IPR029014">
    <property type="entry name" value="NiFe-Hase_large"/>
</dbReference>
<keyword evidence="4" id="KW-0830">Ubiquinone</keyword>